<proteinExistence type="inferred from homology"/>
<dbReference type="InterPro" id="IPR036844">
    <property type="entry name" value="Hint_dom_sf"/>
</dbReference>
<dbReference type="Proteomes" id="UP001149090">
    <property type="component" value="Unassembled WGS sequence"/>
</dbReference>
<evidence type="ECO:0000313" key="12">
    <source>
        <dbReference type="EMBL" id="KAJ5080784.1"/>
    </source>
</evidence>
<dbReference type="PROSITE" id="PS00211">
    <property type="entry name" value="ABC_TRANSPORTER_1"/>
    <property type="match status" value="1"/>
</dbReference>
<dbReference type="Pfam" id="PF00005">
    <property type="entry name" value="ABC_tran"/>
    <property type="match status" value="1"/>
</dbReference>
<dbReference type="OrthoDB" id="10255969at2759"/>
<reference evidence="12" key="1">
    <citation type="submission" date="2022-10" db="EMBL/GenBank/DDBJ databases">
        <title>Novel sulphate-reducing endosymbionts in the free-living metamonad Anaeramoeba.</title>
        <authorList>
            <person name="Jerlstrom-Hultqvist J."/>
            <person name="Cepicka I."/>
            <person name="Gallot-Lavallee L."/>
            <person name="Salas-Leiva D."/>
            <person name="Curtis B.A."/>
            <person name="Zahonova K."/>
            <person name="Pipaliya S."/>
            <person name="Dacks J."/>
            <person name="Roger A.J."/>
        </authorList>
    </citation>
    <scope>NUCLEOTIDE SEQUENCE</scope>
    <source>
        <strain evidence="12">BMAN</strain>
    </source>
</reference>
<dbReference type="Gene3D" id="2.170.16.10">
    <property type="entry name" value="Hedgehog/Intein (Hint) domain"/>
    <property type="match status" value="2"/>
</dbReference>
<dbReference type="PANTHER" id="PTHR19229">
    <property type="entry name" value="ATP-BINDING CASSETTE TRANSPORTER SUBFAMILY A ABCA"/>
    <property type="match status" value="1"/>
</dbReference>
<keyword evidence="13" id="KW-1185">Reference proteome</keyword>
<feature type="transmembrane region" description="Helical" evidence="10">
    <location>
        <begin position="21"/>
        <end position="47"/>
    </location>
</feature>
<keyword evidence="4 10" id="KW-0812">Transmembrane</keyword>
<dbReference type="Pfam" id="PF12698">
    <property type="entry name" value="ABC2_membrane_3"/>
    <property type="match status" value="1"/>
</dbReference>
<dbReference type="SUPFAM" id="SSF51294">
    <property type="entry name" value="Hedgehog/intein (Hint) domain"/>
    <property type="match status" value="1"/>
</dbReference>
<dbReference type="AlphaFoldDB" id="A0A9Q0RI37"/>
<comment type="subcellular location">
    <subcellularLocation>
        <location evidence="1">Membrane</location>
        <topology evidence="1">Multi-pass membrane protein</topology>
    </subcellularLocation>
</comment>
<gene>
    <name evidence="12" type="ORF">M0811_13763</name>
</gene>
<dbReference type="EMBL" id="JAPDFW010000001">
    <property type="protein sequence ID" value="KAJ5080784.1"/>
    <property type="molecule type" value="Genomic_DNA"/>
</dbReference>
<keyword evidence="3" id="KW-0813">Transport</keyword>
<dbReference type="Gene3D" id="3.40.50.300">
    <property type="entry name" value="P-loop containing nucleotide triphosphate hydrolases"/>
    <property type="match status" value="2"/>
</dbReference>
<dbReference type="InterPro" id="IPR017871">
    <property type="entry name" value="ABC_transporter-like_CS"/>
</dbReference>
<evidence type="ECO:0000256" key="2">
    <source>
        <dbReference type="ARBA" id="ARBA00008869"/>
    </source>
</evidence>
<dbReference type="Pfam" id="PF05203">
    <property type="entry name" value="Hom_end_hint"/>
    <property type="match status" value="1"/>
</dbReference>
<feature type="transmembrane region" description="Helical" evidence="10">
    <location>
        <begin position="395"/>
        <end position="420"/>
    </location>
</feature>
<evidence type="ECO:0000259" key="11">
    <source>
        <dbReference type="PROSITE" id="PS50893"/>
    </source>
</evidence>
<dbReference type="InterPro" id="IPR007868">
    <property type="entry name" value="Hom_end_hint"/>
</dbReference>
<feature type="transmembrane region" description="Helical" evidence="10">
    <location>
        <begin position="218"/>
        <end position="235"/>
    </location>
</feature>
<dbReference type="CDD" id="cd03263">
    <property type="entry name" value="ABC_subfamily_A"/>
    <property type="match status" value="1"/>
</dbReference>
<feature type="transmembrane region" description="Helical" evidence="10">
    <location>
        <begin position="294"/>
        <end position="313"/>
    </location>
</feature>
<protein>
    <submittedName>
        <fullName evidence="12">Intein-containing abc transporter a family member 1-related</fullName>
    </submittedName>
</protein>
<dbReference type="InterPro" id="IPR027417">
    <property type="entry name" value="P-loop_NTPase"/>
</dbReference>
<evidence type="ECO:0000256" key="6">
    <source>
        <dbReference type="ARBA" id="ARBA00022840"/>
    </source>
</evidence>
<dbReference type="FunFam" id="3.40.50.300:FF:000335">
    <property type="entry name" value="ATP binding cassette subfamily A member 5"/>
    <property type="match status" value="1"/>
</dbReference>
<dbReference type="OMA" id="ITRRHIW"/>
<dbReference type="GO" id="GO:0030908">
    <property type="term" value="P:protein splicing"/>
    <property type="evidence" value="ECO:0007669"/>
    <property type="project" value="InterPro"/>
</dbReference>
<comment type="caution">
    <text evidence="12">The sequence shown here is derived from an EMBL/GenBank/DDBJ whole genome shotgun (WGS) entry which is preliminary data.</text>
</comment>
<evidence type="ECO:0000256" key="4">
    <source>
        <dbReference type="ARBA" id="ARBA00022692"/>
    </source>
</evidence>
<name>A0A9Q0RI37_ANAIG</name>
<dbReference type="GO" id="GO:0016887">
    <property type="term" value="F:ATP hydrolysis activity"/>
    <property type="evidence" value="ECO:0007669"/>
    <property type="project" value="InterPro"/>
</dbReference>
<feature type="transmembrane region" description="Helical" evidence="10">
    <location>
        <begin position="325"/>
        <end position="346"/>
    </location>
</feature>
<evidence type="ECO:0000313" key="13">
    <source>
        <dbReference type="Proteomes" id="UP001149090"/>
    </source>
</evidence>
<evidence type="ECO:0000256" key="8">
    <source>
        <dbReference type="ARBA" id="ARBA00023136"/>
    </source>
</evidence>
<feature type="domain" description="ABC transporter" evidence="11">
    <location>
        <begin position="860"/>
        <end position="1091"/>
    </location>
</feature>
<dbReference type="PROSITE" id="PS50893">
    <property type="entry name" value="ABC_TRANSPORTER_2"/>
    <property type="match status" value="1"/>
</dbReference>
<evidence type="ECO:0000256" key="1">
    <source>
        <dbReference type="ARBA" id="ARBA00004141"/>
    </source>
</evidence>
<dbReference type="InterPro" id="IPR056264">
    <property type="entry name" value="R2_ABCA1-4-like"/>
</dbReference>
<feature type="transmembrane region" description="Helical" evidence="10">
    <location>
        <begin position="352"/>
        <end position="374"/>
    </location>
</feature>
<keyword evidence="8 10" id="KW-0472">Membrane</keyword>
<dbReference type="GO" id="GO:0140359">
    <property type="term" value="F:ABC-type transporter activity"/>
    <property type="evidence" value="ECO:0007669"/>
    <property type="project" value="InterPro"/>
</dbReference>
<dbReference type="GO" id="GO:0005319">
    <property type="term" value="F:lipid transporter activity"/>
    <property type="evidence" value="ECO:0007669"/>
    <property type="project" value="TreeGrafter"/>
</dbReference>
<keyword evidence="5" id="KW-0547">Nucleotide-binding</keyword>
<dbReference type="SUPFAM" id="SSF52540">
    <property type="entry name" value="P-loop containing nucleoside triphosphate hydrolases"/>
    <property type="match status" value="2"/>
</dbReference>
<dbReference type="GO" id="GO:0005524">
    <property type="term" value="F:ATP binding"/>
    <property type="evidence" value="ECO:0007669"/>
    <property type="project" value="UniProtKB-KW"/>
</dbReference>
<dbReference type="InterPro" id="IPR003439">
    <property type="entry name" value="ABC_transporter-like_ATP-bd"/>
</dbReference>
<feature type="transmembrane region" description="Helical" evidence="10">
    <location>
        <begin position="256"/>
        <end position="282"/>
    </location>
</feature>
<feature type="region of interest" description="Disordered" evidence="9">
    <location>
        <begin position="1210"/>
        <end position="1248"/>
    </location>
</feature>
<evidence type="ECO:0000256" key="9">
    <source>
        <dbReference type="SAM" id="MobiDB-lite"/>
    </source>
</evidence>
<evidence type="ECO:0000256" key="10">
    <source>
        <dbReference type="SAM" id="Phobius"/>
    </source>
</evidence>
<comment type="similarity">
    <text evidence="2">Belongs to the ABC transporter superfamily. ABCA family.</text>
</comment>
<accession>A0A9Q0RI37</accession>
<dbReference type="Pfam" id="PF23321">
    <property type="entry name" value="R1_ABCA1"/>
    <property type="match status" value="1"/>
</dbReference>
<evidence type="ECO:0000256" key="7">
    <source>
        <dbReference type="ARBA" id="ARBA00022989"/>
    </source>
</evidence>
<evidence type="ECO:0000256" key="3">
    <source>
        <dbReference type="ARBA" id="ARBA00022448"/>
    </source>
</evidence>
<keyword evidence="6" id="KW-0067">ATP-binding</keyword>
<organism evidence="12 13">
    <name type="scientific">Anaeramoeba ignava</name>
    <name type="common">Anaerobic marine amoeba</name>
    <dbReference type="NCBI Taxonomy" id="1746090"/>
    <lineage>
        <taxon>Eukaryota</taxon>
        <taxon>Metamonada</taxon>
        <taxon>Anaeramoebidae</taxon>
        <taxon>Anaeramoeba</taxon>
    </lineage>
</organism>
<evidence type="ECO:0000256" key="5">
    <source>
        <dbReference type="ARBA" id="ARBA00022741"/>
    </source>
</evidence>
<keyword evidence="7 10" id="KW-1133">Transmembrane helix</keyword>
<sequence>MKLRIHQTRTLLRKNWIQSKRNLKSTLCTILVPVIFNVLLLIFGAIIKASRLDANKGKNPKLEPINFPKCDTIACYDFVYNEKNNTKVQEIVQKICDNEGINKATSTLGFDTANEVDYYLSNNTNKTYVGYMFLLPNGSYNDIPDTTNFSVVVNQSTIYQSTGLDDFLDVFVPAQYALQKALFEVLQNKSMSFDVTTMKYPHPQLTPTDAIPIMAPTFYFWSALFQLVIQMTQIVQEKEYRQRFGMIVMGLKGTSYWISWFIANFITIVISIFLQIATGAMFQFEFFLENAFGTYFFLFFLFGLTTISLAFFFTSILGKTKTTTTVGFVMFFFFTILNAITTNVIFQSSVPSWVRTILSFLPPVVFSKGVFDLADKTSAPQFHGIRWADRGHNASMYSLTTIYNWLILDFVIFFVLALYLDNVVPSSSGIARHPLFFLQKSYWTGKYKKKKQTQISSETDNLLDADVLQEKKMIADGESPETTAVSIVNLTKVFKKTLFQKKTDFKAVDSLFLTLRNGELLGLLGPNGSGKCLGLGTPVIKYNGDVVPVETISIGDVLLGDDSSPRRVLATTRGTGPLFNITPLKNPNFVLPYTVNDKHILSLKLVQNISYTYDPLSSSVTVRWIQNHTLMSRIFPNVSSSYLPFSTPHIAKFIRKLRKSDKINHCGDVVDISVTDFIQKPHEWKSMYHGYKVGASFAKQQSSPKKGTLHHLGVVLGNFIRDHRNSQNFSSISSQTHPQLAQLLSAISPQGIPNIDNLRKIALTDEQDRREFLSAVVTSAGSVISNKENIAEIDCGNQKEIRNSLEFIARSLGLAFVSVPNQKQHRETIRIFGSRIENFWINNGKKRQKTNEKAKTRKSMEEEHLSCEIRVEPAGMGEYYGFEIDGNGRFLLGDFTVTHNSTTINMLIGLFRPTSGDAFILGRSIITDIDAIRRQLGVCPQHDILWDELTAKEHLELFAKLKNMKSKEIKDEISQRLEEVELSDVANLRVGAFSGGMKRRLSLAIALTGSPKICLFDECTTGLDPVARRQVWNIIQKAKKDRVILLTTHSMEEADILSDRIAILAAGKLRCLGTSLHLKNKFGAGYRINIIIEEESNIQPLRTGILKQFPDFQIYNETQSTITITVQRHLNQKLPSFFRFLDDNRENFKIKDFAVSLTTLEEVFLNIANQAQREQAQKLKEQLGINNLMGQTLTDPLLMSQEEMKFLEHSQQKPIDNQYVPYQKQGQFHPPKDKSSDPLSLSDDDDDN</sequence>
<dbReference type="GO" id="GO:0016020">
    <property type="term" value="C:membrane"/>
    <property type="evidence" value="ECO:0007669"/>
    <property type="project" value="UniProtKB-SubCell"/>
</dbReference>
<dbReference type="InterPro" id="IPR013525">
    <property type="entry name" value="ABC2_TM"/>
</dbReference>
<dbReference type="InterPro" id="IPR026082">
    <property type="entry name" value="ABCA"/>
</dbReference>